<name>A0A858R396_9PROT</name>
<protein>
    <submittedName>
        <fullName evidence="2">HPF/RaiA family ribosome-associated protein</fullName>
    </submittedName>
</protein>
<dbReference type="InterPro" id="IPR003489">
    <property type="entry name" value="RHF/RaiA"/>
</dbReference>
<sequence length="203" mass="22743">MQTPLKIAFHNMESSDAMEAAIRERFEKLSRLAGDRMTACRVSVEALHRQHRTGNVFEVHIDMVMPGAELAVSREPKKAHDKYANPDVYTSIRDAFQAAERQLKAYKQQQRGDVKRHDFEVQGQVTQMADDHGFLLTNTGGQLYFHRNSVMGGGFDKLTQGAKVHYIEAMGDTGPVASKVWTDLDGENRQDVNDLPPAEDNAA</sequence>
<feature type="domain" description="CSD" evidence="1">
    <location>
        <begin position="122"/>
        <end position="181"/>
    </location>
</feature>
<dbReference type="InterPro" id="IPR002059">
    <property type="entry name" value="CSP_DNA-bd"/>
</dbReference>
<dbReference type="Gene3D" id="3.30.160.100">
    <property type="entry name" value="Ribosome hibernation promotion factor-like"/>
    <property type="match status" value="1"/>
</dbReference>
<dbReference type="Proteomes" id="UP000501891">
    <property type="component" value="Chromosome"/>
</dbReference>
<proteinExistence type="predicted"/>
<dbReference type="KEGG" id="acru:HHL28_00860"/>
<dbReference type="AlphaFoldDB" id="A0A858R396"/>
<dbReference type="SUPFAM" id="SSF69754">
    <property type="entry name" value="Ribosome binding protein Y (YfiA homologue)"/>
    <property type="match status" value="1"/>
</dbReference>
<gene>
    <name evidence="2" type="ORF">HHL28_00860</name>
</gene>
<dbReference type="EMBL" id="CP051775">
    <property type="protein sequence ID" value="QJE71852.1"/>
    <property type="molecule type" value="Genomic_DNA"/>
</dbReference>
<dbReference type="InterPro" id="IPR036567">
    <property type="entry name" value="RHF-like"/>
</dbReference>
<dbReference type="Gene3D" id="2.40.50.140">
    <property type="entry name" value="Nucleic acid-binding proteins"/>
    <property type="match status" value="1"/>
</dbReference>
<accession>A0A858R396</accession>
<dbReference type="GO" id="GO:0003676">
    <property type="term" value="F:nucleic acid binding"/>
    <property type="evidence" value="ECO:0007669"/>
    <property type="project" value="InterPro"/>
</dbReference>
<evidence type="ECO:0000313" key="2">
    <source>
        <dbReference type="EMBL" id="QJE71852.1"/>
    </source>
</evidence>
<dbReference type="CDD" id="cd00552">
    <property type="entry name" value="RaiA"/>
    <property type="match status" value="1"/>
</dbReference>
<evidence type="ECO:0000313" key="3">
    <source>
        <dbReference type="Proteomes" id="UP000501891"/>
    </source>
</evidence>
<reference evidence="2" key="1">
    <citation type="submission" date="2020-04" db="EMBL/GenBank/DDBJ databases">
        <title>A desert anoxygenic phototrophic bacterium fixes CO2 using RubisCO under aerobic conditions.</title>
        <authorList>
            <person name="Tang K."/>
        </authorList>
    </citation>
    <scope>NUCLEOTIDE SEQUENCE [LARGE SCALE GENOMIC DNA]</scope>
    <source>
        <strain evidence="2">MIMtkB3</strain>
    </source>
</reference>
<dbReference type="Pfam" id="PF02482">
    <property type="entry name" value="Ribosomal_S30AE"/>
    <property type="match status" value="1"/>
</dbReference>
<organism evidence="2 3">
    <name type="scientific">Aerophototrophica crusticola</name>
    <dbReference type="NCBI Taxonomy" id="1709002"/>
    <lineage>
        <taxon>Bacteria</taxon>
        <taxon>Pseudomonadati</taxon>
        <taxon>Pseudomonadota</taxon>
        <taxon>Alphaproteobacteria</taxon>
        <taxon>Rhodospirillales</taxon>
        <taxon>Rhodospirillaceae</taxon>
        <taxon>Aerophototrophica</taxon>
    </lineage>
</organism>
<dbReference type="Pfam" id="PF00313">
    <property type="entry name" value="CSD"/>
    <property type="match status" value="1"/>
</dbReference>
<keyword evidence="3" id="KW-1185">Reference proteome</keyword>
<evidence type="ECO:0000259" key="1">
    <source>
        <dbReference type="Pfam" id="PF00313"/>
    </source>
</evidence>
<dbReference type="InterPro" id="IPR012340">
    <property type="entry name" value="NA-bd_OB-fold"/>
</dbReference>
<dbReference type="SUPFAM" id="SSF50249">
    <property type="entry name" value="Nucleic acid-binding proteins"/>
    <property type="match status" value="1"/>
</dbReference>